<protein>
    <submittedName>
        <fullName evidence="2">Uncharacterized protein</fullName>
    </submittedName>
</protein>
<comment type="caution">
    <text evidence="2">The sequence shown here is derived from an EMBL/GenBank/DDBJ whole genome shotgun (WGS) entry which is preliminary data.</text>
</comment>
<dbReference type="EMBL" id="MCFK01002797">
    <property type="protein sequence ID" value="RKF63116.1"/>
    <property type="molecule type" value="Genomic_DNA"/>
</dbReference>
<evidence type="ECO:0000313" key="2">
    <source>
        <dbReference type="EMBL" id="RKF63116.1"/>
    </source>
</evidence>
<organism evidence="2 3">
    <name type="scientific">Erysiphe neolycopersici</name>
    <dbReference type="NCBI Taxonomy" id="212602"/>
    <lineage>
        <taxon>Eukaryota</taxon>
        <taxon>Fungi</taxon>
        <taxon>Dikarya</taxon>
        <taxon>Ascomycota</taxon>
        <taxon>Pezizomycotina</taxon>
        <taxon>Leotiomycetes</taxon>
        <taxon>Erysiphales</taxon>
        <taxon>Erysiphaceae</taxon>
        <taxon>Erysiphe</taxon>
    </lineage>
</organism>
<reference evidence="2 3" key="1">
    <citation type="journal article" date="2018" name="BMC Genomics">
        <title>Comparative genome analyses reveal sequence features reflecting distinct modes of host-adaptation between dicot and monocot powdery mildew.</title>
        <authorList>
            <person name="Wu Y."/>
            <person name="Ma X."/>
            <person name="Pan Z."/>
            <person name="Kale S.D."/>
            <person name="Song Y."/>
            <person name="King H."/>
            <person name="Zhang Q."/>
            <person name="Presley C."/>
            <person name="Deng X."/>
            <person name="Wei C.I."/>
            <person name="Xiao S."/>
        </authorList>
    </citation>
    <scope>NUCLEOTIDE SEQUENCE [LARGE SCALE GENOMIC DNA]</scope>
    <source>
        <strain evidence="2">UMSG2</strain>
    </source>
</reference>
<proteinExistence type="predicted"/>
<gene>
    <name evidence="2" type="ORF">OnM2_c2357o2</name>
</gene>
<accession>A0A420I0A3</accession>
<evidence type="ECO:0000313" key="3">
    <source>
        <dbReference type="Proteomes" id="UP000286134"/>
    </source>
</evidence>
<dbReference type="AlphaFoldDB" id="A0A420I0A3"/>
<sequence>MTLSVVVFILVKVMGMKKSISSSDVIYSVVNHIYCTHYCLFIQSHNFHKFIFGDIRSVFKN</sequence>
<feature type="chain" id="PRO_5019141392" evidence="1">
    <location>
        <begin position="16"/>
        <end position="61"/>
    </location>
</feature>
<feature type="signal peptide" evidence="1">
    <location>
        <begin position="1"/>
        <end position="15"/>
    </location>
</feature>
<keyword evidence="1" id="KW-0732">Signal</keyword>
<evidence type="ECO:0000256" key="1">
    <source>
        <dbReference type="SAM" id="SignalP"/>
    </source>
</evidence>
<keyword evidence="3" id="KW-1185">Reference proteome</keyword>
<name>A0A420I0A3_9PEZI</name>
<dbReference type="Proteomes" id="UP000286134">
    <property type="component" value="Unassembled WGS sequence"/>
</dbReference>